<accession>A0A6J4RBV1</accession>
<dbReference type="Gene3D" id="1.10.10.10">
    <property type="entry name" value="Winged helix-like DNA-binding domain superfamily/Winged helix DNA-binding domain"/>
    <property type="match status" value="1"/>
</dbReference>
<organism evidence="1">
    <name type="scientific">uncultured Rubrobacteraceae bacterium</name>
    <dbReference type="NCBI Taxonomy" id="349277"/>
    <lineage>
        <taxon>Bacteria</taxon>
        <taxon>Bacillati</taxon>
        <taxon>Actinomycetota</taxon>
        <taxon>Rubrobacteria</taxon>
        <taxon>Rubrobacterales</taxon>
        <taxon>Rubrobacteraceae</taxon>
        <taxon>environmental samples</taxon>
    </lineage>
</organism>
<name>A0A6J4RBV1_9ACTN</name>
<proteinExistence type="predicted"/>
<gene>
    <name evidence="1" type="ORF">AVDCRST_MAG58-3938</name>
</gene>
<dbReference type="InterPro" id="IPR036388">
    <property type="entry name" value="WH-like_DNA-bd_sf"/>
</dbReference>
<dbReference type="EMBL" id="CADCVF010000080">
    <property type="protein sequence ID" value="CAA9469717.1"/>
    <property type="molecule type" value="Genomic_DNA"/>
</dbReference>
<sequence>MPTRARGLRLPEDLQEEIEREMRLRGTTFSEVASSLLREAVRMRRVPGIVFMDGPVGRRASIAGTGLDVWEVIATFKGVGEDRGRLEASYGWLSGRQLSAALAYYGLYPEEIDARIEEEEYWTPEKLYAEFPYLRPRSSVRSSDEPEA</sequence>
<dbReference type="SUPFAM" id="SSF46689">
    <property type="entry name" value="Homeodomain-like"/>
    <property type="match status" value="1"/>
</dbReference>
<protein>
    <recommendedName>
        <fullName evidence="2">DUF433 domain-containing protein</fullName>
    </recommendedName>
</protein>
<evidence type="ECO:0008006" key="2">
    <source>
        <dbReference type="Google" id="ProtNLM"/>
    </source>
</evidence>
<reference evidence="1" key="1">
    <citation type="submission" date="2020-02" db="EMBL/GenBank/DDBJ databases">
        <authorList>
            <person name="Meier V. D."/>
        </authorList>
    </citation>
    <scope>NUCLEOTIDE SEQUENCE</scope>
    <source>
        <strain evidence="1">AVDCRST_MAG58</strain>
    </source>
</reference>
<evidence type="ECO:0000313" key="1">
    <source>
        <dbReference type="EMBL" id="CAA9469717.1"/>
    </source>
</evidence>
<dbReference type="AlphaFoldDB" id="A0A6J4RBV1"/>
<dbReference type="InterPro" id="IPR009057">
    <property type="entry name" value="Homeodomain-like_sf"/>
</dbReference>